<organism evidence="2 3">
    <name type="scientific">Serinibacter arcticus</name>
    <dbReference type="NCBI Taxonomy" id="1655435"/>
    <lineage>
        <taxon>Bacteria</taxon>
        <taxon>Bacillati</taxon>
        <taxon>Actinomycetota</taxon>
        <taxon>Actinomycetes</taxon>
        <taxon>Micrococcales</taxon>
        <taxon>Beutenbergiaceae</taxon>
        <taxon>Serinibacter</taxon>
    </lineage>
</organism>
<feature type="region of interest" description="Disordered" evidence="1">
    <location>
        <begin position="29"/>
        <end position="57"/>
    </location>
</feature>
<evidence type="ECO:0000313" key="3">
    <source>
        <dbReference type="Proteomes" id="UP000245166"/>
    </source>
</evidence>
<protein>
    <submittedName>
        <fullName evidence="2">Uncharacterized protein</fullName>
    </submittedName>
</protein>
<gene>
    <name evidence="2" type="ORF">C8046_00510</name>
</gene>
<keyword evidence="3" id="KW-1185">Reference proteome</keyword>
<name>A0A2U1ZQZ6_9MICO</name>
<dbReference type="Proteomes" id="UP000245166">
    <property type="component" value="Unassembled WGS sequence"/>
</dbReference>
<reference evidence="2 3" key="1">
    <citation type="submission" date="2018-03" db="EMBL/GenBank/DDBJ databases">
        <title>Genome assembly of novel Miniimonas species PCH200.</title>
        <authorList>
            <person name="Thakur V."/>
            <person name="Kumar V."/>
            <person name="Singh D."/>
        </authorList>
    </citation>
    <scope>NUCLEOTIDE SEQUENCE [LARGE SCALE GENOMIC DNA]</scope>
    <source>
        <strain evidence="2 3">PCH200</strain>
    </source>
</reference>
<sequence>MRLGRLGADHLALGPLPGRLLGRPRLAQLASRRHRRRTGAGHRRTGDPAGGGGGGCLDDAGLAGRVGVADPADLGGGRLRRLLATSTTTLADRVERILGAHSAPPRG</sequence>
<evidence type="ECO:0000313" key="2">
    <source>
        <dbReference type="EMBL" id="PWD49425.1"/>
    </source>
</evidence>
<accession>A0A2U1ZQZ6</accession>
<proteinExistence type="predicted"/>
<dbReference type="EMBL" id="PYHR01000002">
    <property type="protein sequence ID" value="PWD49425.1"/>
    <property type="molecule type" value="Genomic_DNA"/>
</dbReference>
<feature type="compositionally biased region" description="Basic residues" evidence="1">
    <location>
        <begin position="31"/>
        <end position="43"/>
    </location>
</feature>
<evidence type="ECO:0000256" key="1">
    <source>
        <dbReference type="SAM" id="MobiDB-lite"/>
    </source>
</evidence>
<comment type="caution">
    <text evidence="2">The sequence shown here is derived from an EMBL/GenBank/DDBJ whole genome shotgun (WGS) entry which is preliminary data.</text>
</comment>
<dbReference type="AlphaFoldDB" id="A0A2U1ZQZ6"/>